<dbReference type="InterPro" id="IPR002711">
    <property type="entry name" value="HNH"/>
</dbReference>
<evidence type="ECO:0000259" key="1">
    <source>
        <dbReference type="SMART" id="SM00507"/>
    </source>
</evidence>
<evidence type="ECO:0000313" key="2">
    <source>
        <dbReference type="EMBL" id="EBQ9524324.1"/>
    </source>
</evidence>
<keyword evidence="2" id="KW-0378">Hydrolase</keyword>
<dbReference type="PANTHER" id="PTHR33877:SF1">
    <property type="entry name" value="TYPE IV METHYL-DIRECTED RESTRICTION ENZYME ECOKMCRA"/>
    <property type="match status" value="1"/>
</dbReference>
<dbReference type="GO" id="GO:0004519">
    <property type="term" value="F:endonuclease activity"/>
    <property type="evidence" value="ECO:0007669"/>
    <property type="project" value="UniProtKB-KW"/>
</dbReference>
<keyword evidence="2" id="KW-0540">Nuclease</keyword>
<organism evidence="2">
    <name type="scientific">Salmonella enterica subsp. enterica serovar Schwarzengrund</name>
    <dbReference type="NCBI Taxonomy" id="340190"/>
    <lineage>
        <taxon>Bacteria</taxon>
        <taxon>Pseudomonadati</taxon>
        <taxon>Pseudomonadota</taxon>
        <taxon>Gammaproteobacteria</taxon>
        <taxon>Enterobacterales</taxon>
        <taxon>Enterobacteriaceae</taxon>
        <taxon>Salmonella</taxon>
    </lineage>
</organism>
<gene>
    <name evidence="2" type="ORF">DL134_14425</name>
</gene>
<dbReference type="InterPro" id="IPR003615">
    <property type="entry name" value="HNH_nuc"/>
</dbReference>
<reference evidence="2" key="1">
    <citation type="submission" date="2018-05" db="EMBL/GenBank/DDBJ databases">
        <authorList>
            <person name="Ashton P.M."/>
            <person name="Dallman T."/>
            <person name="Nair S."/>
            <person name="De Pinna E."/>
            <person name="Peters T."/>
            <person name="Grant K."/>
        </authorList>
    </citation>
    <scope>NUCLEOTIDE SEQUENCE</scope>
    <source>
        <strain evidence="2">371819</strain>
    </source>
</reference>
<comment type="caution">
    <text evidence="2">The sequence shown here is derived from an EMBL/GenBank/DDBJ whole genome shotgun (WGS) entry which is preliminary data.</text>
</comment>
<feature type="domain" description="HNH nuclease" evidence="1">
    <location>
        <begin position="124"/>
        <end position="174"/>
    </location>
</feature>
<accession>A0A5U6J929</accession>
<dbReference type="AlphaFoldDB" id="A0A5U6J929"/>
<dbReference type="Pfam" id="PF01844">
    <property type="entry name" value="HNH"/>
    <property type="match status" value="1"/>
</dbReference>
<proteinExistence type="predicted"/>
<dbReference type="InterPro" id="IPR052892">
    <property type="entry name" value="NA-targeting_endonuclease"/>
</dbReference>
<name>A0A5U6J929_SALET</name>
<dbReference type="CDD" id="cd00085">
    <property type="entry name" value="HNHc"/>
    <property type="match status" value="1"/>
</dbReference>
<dbReference type="SMART" id="SM00507">
    <property type="entry name" value="HNHc"/>
    <property type="match status" value="1"/>
</dbReference>
<protein>
    <submittedName>
        <fullName evidence="2">HNH endonuclease</fullName>
    </submittedName>
</protein>
<keyword evidence="2" id="KW-0255">Endonuclease</keyword>
<sequence length="345" mass="39338">MARSRNIKPGFFTNDELAECSPYARLLFAGLWTIADREGRGEDRPKKIKVLVLPFDSVDVNELMQSLHERGFIRRYEVEGEKYFQICNWSKHQNPHHKEIASVIPSPPEHKDTVCEGYVPLSNTIRDAIKKRDGEKCNYCGSTHELEIDHILPVSKGGNSNVENLQVLCKQCNILKFNHIVNQEECLKQRKVILASSMNQEQVMEIASCPTDSLNLIPDSLNLIPDSLSNTQAADATCEGAGADVHKISSRYAFEGNIVRLNHKDYEAWKRLYPNIDLKYELERLDIEFSHEKPKNWFITASQKLSYQNKQALSRPVRKVANGLQADGFATKDYGQTEMPSWAQE</sequence>
<dbReference type="PANTHER" id="PTHR33877">
    <property type="entry name" value="SLL1193 PROTEIN"/>
    <property type="match status" value="1"/>
</dbReference>
<dbReference type="GO" id="GO:0003676">
    <property type="term" value="F:nucleic acid binding"/>
    <property type="evidence" value="ECO:0007669"/>
    <property type="project" value="InterPro"/>
</dbReference>
<dbReference type="EMBL" id="AAGQRD010000010">
    <property type="protein sequence ID" value="EBQ9524324.1"/>
    <property type="molecule type" value="Genomic_DNA"/>
</dbReference>
<dbReference type="GO" id="GO:0008270">
    <property type="term" value="F:zinc ion binding"/>
    <property type="evidence" value="ECO:0007669"/>
    <property type="project" value="InterPro"/>
</dbReference>
<dbReference type="Gene3D" id="1.10.30.50">
    <property type="match status" value="1"/>
</dbReference>